<evidence type="ECO:0000313" key="3">
    <source>
        <dbReference type="EMBL" id="SEN02370.1"/>
    </source>
</evidence>
<evidence type="ECO:0000256" key="2">
    <source>
        <dbReference type="SAM" id="SignalP"/>
    </source>
</evidence>
<evidence type="ECO:0000256" key="1">
    <source>
        <dbReference type="SAM" id="MobiDB-lite"/>
    </source>
</evidence>
<protein>
    <submittedName>
        <fullName evidence="3">Tetratricopeptide repeat-containing protein</fullName>
    </submittedName>
</protein>
<keyword evidence="4" id="KW-1185">Reference proteome</keyword>
<dbReference type="Gene3D" id="1.25.40.10">
    <property type="entry name" value="Tetratricopeptide repeat domain"/>
    <property type="match status" value="1"/>
</dbReference>
<dbReference type="EMBL" id="FOAP01000028">
    <property type="protein sequence ID" value="SEN02370.1"/>
    <property type="molecule type" value="Genomic_DNA"/>
</dbReference>
<dbReference type="InterPro" id="IPR011990">
    <property type="entry name" value="TPR-like_helical_dom_sf"/>
</dbReference>
<sequence>MLKRPSMPWRLIAAVPLCSLLACATPSASQTEVAALRSELRALREQQARMGEKLERIERSASVLSARPAATKAPSEKGPSEQAPVASPSRAPEVPSLTVVKLKPKNEPAPSLPVQVDVVEPDTGQVEMFVSSSPGDTEAAEPANTALLDAEFDQAVSALRTGNVEGGAARLQAFADQNPRHPRADNALYFGGLGLMGLKDLDGASRLFERLINTYPAGDAVLDGMLRLAECRLKLKQPEDARALYTRVITQFPGTAAATQAEQRLASLSP</sequence>
<keyword evidence="2" id="KW-0732">Signal</keyword>
<dbReference type="RefSeq" id="WP_245768995.1">
    <property type="nucleotide sequence ID" value="NZ_FOAP01000028.1"/>
</dbReference>
<organism evidence="3 4">
    <name type="scientific">Stigmatella aurantiaca</name>
    <dbReference type="NCBI Taxonomy" id="41"/>
    <lineage>
        <taxon>Bacteria</taxon>
        <taxon>Pseudomonadati</taxon>
        <taxon>Myxococcota</taxon>
        <taxon>Myxococcia</taxon>
        <taxon>Myxococcales</taxon>
        <taxon>Cystobacterineae</taxon>
        <taxon>Archangiaceae</taxon>
        <taxon>Stigmatella</taxon>
    </lineage>
</organism>
<feature type="chain" id="PRO_5010282024" evidence="2">
    <location>
        <begin position="25"/>
        <end position="270"/>
    </location>
</feature>
<feature type="signal peptide" evidence="2">
    <location>
        <begin position="1"/>
        <end position="24"/>
    </location>
</feature>
<dbReference type="PROSITE" id="PS51257">
    <property type="entry name" value="PROKAR_LIPOPROTEIN"/>
    <property type="match status" value="1"/>
</dbReference>
<dbReference type="InterPro" id="IPR019734">
    <property type="entry name" value="TPR_rpt"/>
</dbReference>
<gene>
    <name evidence="3" type="ORF">SAMN05444354_12883</name>
</gene>
<dbReference type="SUPFAM" id="SSF48452">
    <property type="entry name" value="TPR-like"/>
    <property type="match status" value="1"/>
</dbReference>
<accession>A0A1H8D4X7</accession>
<proteinExistence type="predicted"/>
<feature type="region of interest" description="Disordered" evidence="1">
    <location>
        <begin position="51"/>
        <end position="94"/>
    </location>
</feature>
<evidence type="ECO:0000313" key="4">
    <source>
        <dbReference type="Proteomes" id="UP000182719"/>
    </source>
</evidence>
<dbReference type="Proteomes" id="UP000182719">
    <property type="component" value="Unassembled WGS sequence"/>
</dbReference>
<name>A0A1H8D4X7_STIAU</name>
<dbReference type="Pfam" id="PF13174">
    <property type="entry name" value="TPR_6"/>
    <property type="match status" value="1"/>
</dbReference>
<dbReference type="AlphaFoldDB" id="A0A1H8D4X7"/>
<reference evidence="4" key="1">
    <citation type="submission" date="2016-10" db="EMBL/GenBank/DDBJ databases">
        <authorList>
            <person name="Varghese N."/>
            <person name="Submissions S."/>
        </authorList>
    </citation>
    <scope>NUCLEOTIDE SEQUENCE [LARGE SCALE GENOMIC DNA]</scope>
    <source>
        <strain evidence="4">DSM 17044</strain>
    </source>
</reference>